<evidence type="ECO:0000256" key="2">
    <source>
        <dbReference type="ARBA" id="ARBA00010790"/>
    </source>
</evidence>
<dbReference type="InterPro" id="IPR000172">
    <property type="entry name" value="GMC_OxRdtase_N"/>
</dbReference>
<feature type="binding site" evidence="6">
    <location>
        <begin position="89"/>
        <end position="92"/>
    </location>
    <ligand>
        <name>FAD</name>
        <dbReference type="ChEBI" id="CHEBI:57692"/>
    </ligand>
</feature>
<dbReference type="SUPFAM" id="SSF51905">
    <property type="entry name" value="FAD/NAD(P)-binding domain"/>
    <property type="match status" value="1"/>
</dbReference>
<evidence type="ECO:0000256" key="6">
    <source>
        <dbReference type="PIRSR" id="PIRSR000137-2"/>
    </source>
</evidence>
<comment type="caution">
    <text evidence="10">The sequence shown here is derived from an EMBL/GenBank/DDBJ whole genome shotgun (WGS) entry which is preliminary data.</text>
</comment>
<dbReference type="Gene3D" id="3.30.560.10">
    <property type="entry name" value="Glucose Oxidase, domain 3"/>
    <property type="match status" value="1"/>
</dbReference>
<proteinExistence type="inferred from homology"/>
<keyword evidence="3 7" id="KW-0285">Flavoprotein</keyword>
<dbReference type="PANTHER" id="PTHR11552:SF147">
    <property type="entry name" value="CHOLINE DEHYDROGENASE, MITOCHONDRIAL"/>
    <property type="match status" value="1"/>
</dbReference>
<dbReference type="Pfam" id="PF05199">
    <property type="entry name" value="GMC_oxred_C"/>
    <property type="match status" value="1"/>
</dbReference>
<sequence length="545" mass="59317">MPEAYDYIIVGGGSAGCVIATRLIEETQASVLLLEAGPMDKDMFIHMPAGMRNAQKYSWNYLSEADPDNGVPAIHIHQGRVLGGGSSVNGMVYCRGTAHDYDDWERIYGCTGWAHHDVLPYFIRSERNETLGAPNHGTDGYLWVSEHRYRHPLTMAYIRAGQELGFPYITDMSGAAEQEGVGFWQCTIHEGKRGSTARAYLYRVIKNNRLTLITDAVAEKIQIENGRAVGISYSRKGGSQTEVVANKEVIVTAGAIETPKLLMLSGIGPAAHLAKFGIKVKVDSPQVGQNYQDHLMVSLTAETPGIRSILRESKGLRKIANGIEWLAFNHDGVVSSNVLEGGGYFDIDKDGRIDTQLFVFPFYEGKRSQNATQTAEIPDGISLKVGHVCPESRGEVLLSGATAADTVRLKGNYLTAKGDLDAQVKAVKLGMTFFEAPSLRKIARNISPSITDLTDVAEFVRSNCVTIFHPTSTCRMGPSLKSSVVDLELRVWGVANLRVADASVMPHIVSGNTNAPTIMIAERAAEMIIADLQLLAYQKGDLALA</sequence>
<evidence type="ECO:0000256" key="4">
    <source>
        <dbReference type="ARBA" id="ARBA00022827"/>
    </source>
</evidence>
<dbReference type="PROSITE" id="PS00623">
    <property type="entry name" value="GMC_OXRED_1"/>
    <property type="match status" value="1"/>
</dbReference>
<dbReference type="Proteomes" id="UP001196915">
    <property type="component" value="Unassembled WGS sequence"/>
</dbReference>
<dbReference type="PROSITE" id="PS00624">
    <property type="entry name" value="GMC_OXRED_2"/>
    <property type="match status" value="1"/>
</dbReference>
<protein>
    <submittedName>
        <fullName evidence="10">GMC family oxidoreductase N-terminal domain-containing protein</fullName>
    </submittedName>
</protein>
<dbReference type="RefSeq" id="WP_072465530.1">
    <property type="nucleotide sequence ID" value="NZ_JAHPMX010000029.1"/>
</dbReference>
<keyword evidence="4 6" id="KW-0274">FAD</keyword>
<gene>
    <name evidence="10" type="ORF">KTE52_29395</name>
</gene>
<evidence type="ECO:0000259" key="9">
    <source>
        <dbReference type="PROSITE" id="PS00624"/>
    </source>
</evidence>
<dbReference type="EMBL" id="JAHPMX010000029">
    <property type="protein sequence ID" value="MBU9360448.1"/>
    <property type="molecule type" value="Genomic_DNA"/>
</dbReference>
<dbReference type="PANTHER" id="PTHR11552">
    <property type="entry name" value="GLUCOSE-METHANOL-CHOLINE GMC OXIDOREDUCTASE"/>
    <property type="match status" value="1"/>
</dbReference>
<dbReference type="AlphaFoldDB" id="A0AAP2HQ50"/>
<reference evidence="10" key="1">
    <citation type="submission" date="2021-06" db="EMBL/GenBank/DDBJ databases">
        <title>A collection of bacterial strains from the Burkholderia cepacia Research Laboratory and Repository.</title>
        <authorList>
            <person name="Lipuma J."/>
            <person name="Spilker T."/>
        </authorList>
    </citation>
    <scope>NUCLEOTIDE SEQUENCE</scope>
    <source>
        <strain evidence="10">AU37435</strain>
    </source>
</reference>
<organism evidence="10 11">
    <name type="scientific">Burkholderia multivorans</name>
    <dbReference type="NCBI Taxonomy" id="87883"/>
    <lineage>
        <taxon>Bacteria</taxon>
        <taxon>Pseudomonadati</taxon>
        <taxon>Pseudomonadota</taxon>
        <taxon>Betaproteobacteria</taxon>
        <taxon>Burkholderiales</taxon>
        <taxon>Burkholderiaceae</taxon>
        <taxon>Burkholderia</taxon>
        <taxon>Burkholderia cepacia complex</taxon>
    </lineage>
</organism>
<name>A0AAP2HQ50_9BURK</name>
<feature type="binding site" evidence="6">
    <location>
        <position position="81"/>
    </location>
    <ligand>
        <name>FAD</name>
        <dbReference type="ChEBI" id="CHEBI:57692"/>
    </ligand>
</feature>
<dbReference type="Pfam" id="PF00732">
    <property type="entry name" value="GMC_oxred_N"/>
    <property type="match status" value="1"/>
</dbReference>
<evidence type="ECO:0000256" key="5">
    <source>
        <dbReference type="ARBA" id="ARBA00023027"/>
    </source>
</evidence>
<comment type="cofactor">
    <cofactor evidence="1 6">
        <name>FAD</name>
        <dbReference type="ChEBI" id="CHEBI:57692"/>
    </cofactor>
</comment>
<dbReference type="GO" id="GO:0050660">
    <property type="term" value="F:flavin adenine dinucleotide binding"/>
    <property type="evidence" value="ECO:0007669"/>
    <property type="project" value="InterPro"/>
</dbReference>
<dbReference type="SUPFAM" id="SSF54373">
    <property type="entry name" value="FAD-linked reductases, C-terminal domain"/>
    <property type="match status" value="1"/>
</dbReference>
<evidence type="ECO:0000256" key="3">
    <source>
        <dbReference type="ARBA" id="ARBA00022630"/>
    </source>
</evidence>
<keyword evidence="5" id="KW-0520">NAD</keyword>
<evidence type="ECO:0000256" key="7">
    <source>
        <dbReference type="RuleBase" id="RU003968"/>
    </source>
</evidence>
<dbReference type="GO" id="GO:0016614">
    <property type="term" value="F:oxidoreductase activity, acting on CH-OH group of donors"/>
    <property type="evidence" value="ECO:0007669"/>
    <property type="project" value="InterPro"/>
</dbReference>
<evidence type="ECO:0000259" key="8">
    <source>
        <dbReference type="PROSITE" id="PS00623"/>
    </source>
</evidence>
<feature type="domain" description="Glucose-methanol-choline oxidoreductase N-terminal" evidence="9">
    <location>
        <begin position="254"/>
        <end position="268"/>
    </location>
</feature>
<feature type="domain" description="Glucose-methanol-choline oxidoreductase N-terminal" evidence="8">
    <location>
        <begin position="79"/>
        <end position="102"/>
    </location>
</feature>
<evidence type="ECO:0000256" key="1">
    <source>
        <dbReference type="ARBA" id="ARBA00001974"/>
    </source>
</evidence>
<accession>A0AAP2HQ50</accession>
<dbReference type="Gene3D" id="3.50.50.60">
    <property type="entry name" value="FAD/NAD(P)-binding domain"/>
    <property type="match status" value="1"/>
</dbReference>
<comment type="similarity">
    <text evidence="2 7">Belongs to the GMC oxidoreductase family.</text>
</comment>
<evidence type="ECO:0000313" key="11">
    <source>
        <dbReference type="Proteomes" id="UP001196915"/>
    </source>
</evidence>
<dbReference type="InterPro" id="IPR007867">
    <property type="entry name" value="GMC_OxRtase_C"/>
</dbReference>
<dbReference type="InterPro" id="IPR012132">
    <property type="entry name" value="GMC_OxRdtase"/>
</dbReference>
<dbReference type="PIRSF" id="PIRSF000137">
    <property type="entry name" value="Alcohol_oxidase"/>
    <property type="match status" value="1"/>
</dbReference>
<dbReference type="InterPro" id="IPR036188">
    <property type="entry name" value="FAD/NAD-bd_sf"/>
</dbReference>
<evidence type="ECO:0000313" key="10">
    <source>
        <dbReference type="EMBL" id="MBU9360448.1"/>
    </source>
</evidence>